<dbReference type="Proteomes" id="UP000029444">
    <property type="component" value="Unassembled WGS sequence"/>
</dbReference>
<dbReference type="SUPFAM" id="SSF55073">
    <property type="entry name" value="Nucleotide cyclase"/>
    <property type="match status" value="1"/>
</dbReference>
<protein>
    <submittedName>
        <fullName evidence="5">Signal transduction protein</fullName>
    </submittedName>
</protein>
<gene>
    <name evidence="5" type="ORF">Y5S_01565</name>
</gene>
<dbReference type="PANTHER" id="PTHR44757:SF4">
    <property type="entry name" value="DIGUANYLATE CYCLASE DGCE-RELATED"/>
    <property type="match status" value="1"/>
</dbReference>
<name>A0A095SKG9_9GAMM</name>
<dbReference type="CDD" id="cd01949">
    <property type="entry name" value="GGDEF"/>
    <property type="match status" value="1"/>
</dbReference>
<evidence type="ECO:0000259" key="3">
    <source>
        <dbReference type="PROSITE" id="PS50883"/>
    </source>
</evidence>
<dbReference type="STRING" id="1177154.Y5S_01565"/>
<evidence type="ECO:0000313" key="5">
    <source>
        <dbReference type="EMBL" id="KGD65131.1"/>
    </source>
</evidence>
<sequence>MGIVGILAIAAAVLLLLWFCRAWWRRRDSADDAGYRLAVHHTGVGMAMLSAKGDWQHCNPAMSRLCDQPRAQLFQRPFTDLFYPEDIAGLVLPEPGCSVSLNLRLRAGEQPRWVRLTLTGIAEGKGRLLMELESTQAAHDARTELINQQQRLARESEHLRVTLDAIADAVITTDACGAITFMNPMAEALTGWTDQNAVGRPVDEVLVLVEDATGARLPSPVNEALQGIHVCFLREGSRLRSRDGSSYEIQDTASPLTADDGRLVGAVVVFRDVSSHKAMEKALDYQATHDALTGLTNRAGFELALKRALSDERQESAILCFINLDRFKVVNDTAGHIAGDALLRECAGVIGRQIRDNDVLARLGGDEFGLLLRQCPLGRARNIAERLIDALNAIRFDWESAVYDIGASVGLVELDAQVTTVEEAMSRADVACYAAKHRGRGQVMEYTAEDSDASRRHLELQMVASLRESLEANRFVLYAQEIRAMATEDEPGHYEVLLRLRGRDGEIISPGAFIPAAERYQMMPHIDRWVLRQLLLERGEELAGITGLNLAINLSATTLDDPGFLSYLERLLAETPLEAQRLTFEITETTVVNQMGSVSEVLIWLRDQGCKVALDDFGSGFSSFNYLKHFKVDYLKIDGSFVRNLVRSSVDHTIVESINEVAHRLGIQTVAEYVEDEALIPLLRETGVDFVQGYAIGLPEPLDALFKRHRQPRVSNAHPPLH</sequence>
<dbReference type="InterPro" id="IPR000014">
    <property type="entry name" value="PAS"/>
</dbReference>
<dbReference type="NCBIfam" id="TIGR00229">
    <property type="entry name" value="sensory_box"/>
    <property type="match status" value="1"/>
</dbReference>
<dbReference type="Pfam" id="PF00989">
    <property type="entry name" value="PAS"/>
    <property type="match status" value="2"/>
</dbReference>
<dbReference type="SMART" id="SM00052">
    <property type="entry name" value="EAL"/>
    <property type="match status" value="1"/>
</dbReference>
<keyword evidence="6" id="KW-1185">Reference proteome</keyword>
<dbReference type="InterPro" id="IPR013767">
    <property type="entry name" value="PAS_fold"/>
</dbReference>
<dbReference type="CDD" id="cd00130">
    <property type="entry name" value="PAS"/>
    <property type="match status" value="2"/>
</dbReference>
<dbReference type="Pfam" id="PF00990">
    <property type="entry name" value="GGDEF"/>
    <property type="match status" value="1"/>
</dbReference>
<dbReference type="PANTHER" id="PTHR44757">
    <property type="entry name" value="DIGUANYLATE CYCLASE DGCP"/>
    <property type="match status" value="1"/>
</dbReference>
<dbReference type="PROSITE" id="PS50883">
    <property type="entry name" value="EAL"/>
    <property type="match status" value="1"/>
</dbReference>
<dbReference type="InterPro" id="IPR035919">
    <property type="entry name" value="EAL_sf"/>
</dbReference>
<dbReference type="PROSITE" id="PS50113">
    <property type="entry name" value="PAC"/>
    <property type="match status" value="1"/>
</dbReference>
<dbReference type="GO" id="GO:0006355">
    <property type="term" value="P:regulation of DNA-templated transcription"/>
    <property type="evidence" value="ECO:0007669"/>
    <property type="project" value="InterPro"/>
</dbReference>
<dbReference type="Gene3D" id="3.30.70.270">
    <property type="match status" value="1"/>
</dbReference>
<reference evidence="5 6" key="1">
    <citation type="submission" date="2012-09" db="EMBL/GenBank/DDBJ databases">
        <title>Genome Sequence of alkane-degrading Bacterium Alcanivorax sp. 19-m-6.</title>
        <authorList>
            <person name="Lai Q."/>
            <person name="Shao Z."/>
        </authorList>
    </citation>
    <scope>NUCLEOTIDE SEQUENCE [LARGE SCALE GENOMIC DNA]</scope>
    <source>
        <strain evidence="5 6">19-m-6</strain>
    </source>
</reference>
<dbReference type="InterPro" id="IPR029787">
    <property type="entry name" value="Nucleotide_cyclase"/>
</dbReference>
<feature type="domain" description="PAS" evidence="1">
    <location>
        <begin position="155"/>
        <end position="228"/>
    </location>
</feature>
<dbReference type="NCBIfam" id="TIGR00254">
    <property type="entry name" value="GGDEF"/>
    <property type="match status" value="1"/>
</dbReference>
<accession>A0A095SKG9</accession>
<dbReference type="PROSITE" id="PS50887">
    <property type="entry name" value="GGDEF"/>
    <property type="match status" value="1"/>
</dbReference>
<feature type="domain" description="PAC" evidence="2">
    <location>
        <begin position="233"/>
        <end position="285"/>
    </location>
</feature>
<dbReference type="SUPFAM" id="SSF141868">
    <property type="entry name" value="EAL domain-like"/>
    <property type="match status" value="1"/>
</dbReference>
<dbReference type="InterPro" id="IPR052155">
    <property type="entry name" value="Biofilm_reg_signaling"/>
</dbReference>
<dbReference type="InterPro" id="IPR000160">
    <property type="entry name" value="GGDEF_dom"/>
</dbReference>
<dbReference type="Pfam" id="PF00563">
    <property type="entry name" value="EAL"/>
    <property type="match status" value="1"/>
</dbReference>
<dbReference type="SMART" id="SM00267">
    <property type="entry name" value="GGDEF"/>
    <property type="match status" value="1"/>
</dbReference>
<evidence type="ECO:0000259" key="2">
    <source>
        <dbReference type="PROSITE" id="PS50113"/>
    </source>
</evidence>
<feature type="domain" description="GGDEF" evidence="4">
    <location>
        <begin position="315"/>
        <end position="448"/>
    </location>
</feature>
<dbReference type="RefSeq" id="WP_052041467.1">
    <property type="nucleotide sequence ID" value="NZ_ARXV01000005.1"/>
</dbReference>
<dbReference type="EMBL" id="ARXV01000005">
    <property type="protein sequence ID" value="KGD65131.1"/>
    <property type="molecule type" value="Genomic_DNA"/>
</dbReference>
<dbReference type="AlphaFoldDB" id="A0A095SKG9"/>
<dbReference type="OrthoDB" id="9787514at2"/>
<dbReference type="eggNOG" id="COG5001">
    <property type="taxonomic scope" value="Bacteria"/>
</dbReference>
<evidence type="ECO:0000259" key="4">
    <source>
        <dbReference type="PROSITE" id="PS50887"/>
    </source>
</evidence>
<dbReference type="PROSITE" id="PS50112">
    <property type="entry name" value="PAS"/>
    <property type="match status" value="1"/>
</dbReference>
<dbReference type="Gene3D" id="3.30.450.20">
    <property type="entry name" value="PAS domain"/>
    <property type="match status" value="2"/>
</dbReference>
<evidence type="ECO:0000259" key="1">
    <source>
        <dbReference type="PROSITE" id="PS50112"/>
    </source>
</evidence>
<dbReference type="InterPro" id="IPR000700">
    <property type="entry name" value="PAS-assoc_C"/>
</dbReference>
<dbReference type="InterPro" id="IPR001633">
    <property type="entry name" value="EAL_dom"/>
</dbReference>
<dbReference type="SUPFAM" id="SSF55785">
    <property type="entry name" value="PYP-like sensor domain (PAS domain)"/>
    <property type="match status" value="2"/>
</dbReference>
<feature type="domain" description="EAL" evidence="3">
    <location>
        <begin position="459"/>
        <end position="713"/>
    </location>
</feature>
<comment type="caution">
    <text evidence="5">The sequence shown here is derived from an EMBL/GenBank/DDBJ whole genome shotgun (WGS) entry which is preliminary data.</text>
</comment>
<dbReference type="InterPro" id="IPR043128">
    <property type="entry name" value="Rev_trsase/Diguanyl_cyclase"/>
</dbReference>
<dbReference type="InterPro" id="IPR035965">
    <property type="entry name" value="PAS-like_dom_sf"/>
</dbReference>
<organism evidence="5 6">
    <name type="scientific">Alcanivorax nanhaiticus</name>
    <dbReference type="NCBI Taxonomy" id="1177154"/>
    <lineage>
        <taxon>Bacteria</taxon>
        <taxon>Pseudomonadati</taxon>
        <taxon>Pseudomonadota</taxon>
        <taxon>Gammaproteobacteria</taxon>
        <taxon>Oceanospirillales</taxon>
        <taxon>Alcanivoracaceae</taxon>
        <taxon>Alcanivorax</taxon>
    </lineage>
</organism>
<proteinExistence type="predicted"/>
<dbReference type="Gene3D" id="3.20.20.450">
    <property type="entry name" value="EAL domain"/>
    <property type="match status" value="1"/>
</dbReference>
<dbReference type="SMART" id="SM00091">
    <property type="entry name" value="PAS"/>
    <property type="match status" value="2"/>
</dbReference>
<evidence type="ECO:0000313" key="6">
    <source>
        <dbReference type="Proteomes" id="UP000029444"/>
    </source>
</evidence>
<dbReference type="CDD" id="cd01948">
    <property type="entry name" value="EAL"/>
    <property type="match status" value="1"/>
</dbReference>
<dbReference type="PATRIC" id="fig|1177154.3.peg.1594"/>